<organism evidence="2 3">
    <name type="scientific">Lithospermum erythrorhizon</name>
    <name type="common">Purple gromwell</name>
    <name type="synonym">Lithospermum officinale var. erythrorhizon</name>
    <dbReference type="NCBI Taxonomy" id="34254"/>
    <lineage>
        <taxon>Eukaryota</taxon>
        <taxon>Viridiplantae</taxon>
        <taxon>Streptophyta</taxon>
        <taxon>Embryophyta</taxon>
        <taxon>Tracheophyta</taxon>
        <taxon>Spermatophyta</taxon>
        <taxon>Magnoliopsida</taxon>
        <taxon>eudicotyledons</taxon>
        <taxon>Gunneridae</taxon>
        <taxon>Pentapetalae</taxon>
        <taxon>asterids</taxon>
        <taxon>lamiids</taxon>
        <taxon>Boraginales</taxon>
        <taxon>Boraginaceae</taxon>
        <taxon>Boraginoideae</taxon>
        <taxon>Lithospermeae</taxon>
        <taxon>Lithospermum</taxon>
    </lineage>
</organism>
<evidence type="ECO:0008006" key="4">
    <source>
        <dbReference type="Google" id="ProtNLM"/>
    </source>
</evidence>
<evidence type="ECO:0000313" key="2">
    <source>
        <dbReference type="EMBL" id="GAA0156958.1"/>
    </source>
</evidence>
<feature type="region of interest" description="Disordered" evidence="1">
    <location>
        <begin position="1"/>
        <end position="23"/>
    </location>
</feature>
<feature type="compositionally biased region" description="Basic and acidic residues" evidence="1">
    <location>
        <begin position="14"/>
        <end position="23"/>
    </location>
</feature>
<feature type="compositionally biased region" description="Basic residues" evidence="1">
    <location>
        <begin position="1"/>
        <end position="13"/>
    </location>
</feature>
<name>A0AAV3Q110_LITER</name>
<gene>
    <name evidence="2" type="ORF">LIER_14324</name>
</gene>
<evidence type="ECO:0000313" key="3">
    <source>
        <dbReference type="Proteomes" id="UP001454036"/>
    </source>
</evidence>
<dbReference type="Proteomes" id="UP001454036">
    <property type="component" value="Unassembled WGS sequence"/>
</dbReference>
<feature type="region of interest" description="Disordered" evidence="1">
    <location>
        <begin position="55"/>
        <end position="100"/>
    </location>
</feature>
<dbReference type="AlphaFoldDB" id="A0AAV3Q110"/>
<reference evidence="2 3" key="1">
    <citation type="submission" date="2024-01" db="EMBL/GenBank/DDBJ databases">
        <title>The complete chloroplast genome sequence of Lithospermum erythrorhizon: insights into the phylogenetic relationship among Boraginaceae species and the maternal lineages of purple gromwells.</title>
        <authorList>
            <person name="Okada T."/>
            <person name="Watanabe K."/>
        </authorList>
    </citation>
    <scope>NUCLEOTIDE SEQUENCE [LARGE SCALE GENOMIC DNA]</scope>
</reference>
<protein>
    <recommendedName>
        <fullName evidence="4">Zinc knuckle CX2CX4HX4C domain-containing protein</fullName>
    </recommendedName>
</protein>
<keyword evidence="3" id="KW-1185">Reference proteome</keyword>
<accession>A0AAV3Q110</accession>
<evidence type="ECO:0000256" key="1">
    <source>
        <dbReference type="SAM" id="MobiDB-lite"/>
    </source>
</evidence>
<comment type="caution">
    <text evidence="2">The sequence shown here is derived from an EMBL/GenBank/DDBJ whole genome shotgun (WGS) entry which is preliminary data.</text>
</comment>
<sequence>MPMKRWRRQKKVASKNEKAARKDGVLHFKNSRKWIVIHCKQCGGANHNKKTCPLYEQPTGGASEPRSIPANPIEGTCNTPAARSHTQPSSTIRKSKKSKR</sequence>
<proteinExistence type="predicted"/>
<feature type="compositionally biased region" description="Polar residues" evidence="1">
    <location>
        <begin position="76"/>
        <end position="88"/>
    </location>
</feature>
<dbReference type="EMBL" id="BAABME010002989">
    <property type="protein sequence ID" value="GAA0156958.1"/>
    <property type="molecule type" value="Genomic_DNA"/>
</dbReference>